<keyword evidence="3" id="KW-0132">Cell division</keyword>
<dbReference type="EMBL" id="JXJT01000001">
    <property type="protein sequence ID" value="PCS04905.1"/>
    <property type="molecule type" value="Genomic_DNA"/>
</dbReference>
<proteinExistence type="predicted"/>
<dbReference type="GO" id="GO:0051301">
    <property type="term" value="P:cell division"/>
    <property type="evidence" value="ECO:0007669"/>
    <property type="project" value="UniProtKB-KW"/>
</dbReference>
<reference evidence="3 6" key="1">
    <citation type="submission" date="2014-12" db="EMBL/GenBank/DDBJ databases">
        <title>Draft genome sequences of 10 type strains of Lactococcus.</title>
        <authorList>
            <person name="Sun Z."/>
            <person name="Zhong Z."/>
            <person name="Liu W."/>
            <person name="Zhang W."/>
            <person name="Zhang H."/>
        </authorList>
    </citation>
    <scope>NUCLEOTIDE SEQUENCE [LARGE SCALE GENOMIC DNA]</scope>
    <source>
        <strain evidence="3 6">DSM 22330</strain>
    </source>
</reference>
<feature type="domain" description="RNA-binding S4" evidence="2">
    <location>
        <begin position="186"/>
        <end position="248"/>
    </location>
</feature>
<dbReference type="CDD" id="cd00165">
    <property type="entry name" value="S4"/>
    <property type="match status" value="1"/>
</dbReference>
<dbReference type="Gene3D" id="3.30.1370.160">
    <property type="match status" value="1"/>
</dbReference>
<dbReference type="Proteomes" id="UP000185655">
    <property type="component" value="Unassembled WGS sequence"/>
</dbReference>
<dbReference type="RefSeq" id="WP_031366140.1">
    <property type="nucleotide sequence ID" value="NZ_FPKS01000004.1"/>
</dbReference>
<keyword evidence="3" id="KW-0131">Cell cycle</keyword>
<evidence type="ECO:0000256" key="1">
    <source>
        <dbReference type="PROSITE-ProRule" id="PRU00182"/>
    </source>
</evidence>
<dbReference type="Pfam" id="PF17774">
    <property type="entry name" value="YlmH_RBD"/>
    <property type="match status" value="1"/>
</dbReference>
<accession>A0A1K2HB84</accession>
<protein>
    <submittedName>
        <fullName evidence="3">Cell division protein</fullName>
    </submittedName>
    <submittedName>
        <fullName evidence="4">RNA-binding protein YlmH, contains S4-like domain</fullName>
    </submittedName>
</protein>
<dbReference type="PROSITE" id="PS50889">
    <property type="entry name" value="S4"/>
    <property type="match status" value="1"/>
</dbReference>
<dbReference type="Gene3D" id="3.10.290.10">
    <property type="entry name" value="RNA-binding S4 domain"/>
    <property type="match status" value="1"/>
</dbReference>
<name>A0A1K2HB84_9LACT</name>
<keyword evidence="1" id="KW-0694">RNA-binding</keyword>
<dbReference type="EMBL" id="FPKS01000004">
    <property type="protein sequence ID" value="SFZ74064.1"/>
    <property type="molecule type" value="Genomic_DNA"/>
</dbReference>
<dbReference type="STRING" id="1122154.SAMN02746068_01089"/>
<dbReference type="SUPFAM" id="SSF55174">
    <property type="entry name" value="Alpha-L RNA-binding motif"/>
    <property type="match status" value="1"/>
</dbReference>
<gene>
    <name evidence="3" type="ORF">RR45_GL000224</name>
    <name evidence="4" type="ORF">SAMN02746068_01089</name>
</gene>
<dbReference type="InterPro" id="IPR012677">
    <property type="entry name" value="Nucleotide-bd_a/b_plait_sf"/>
</dbReference>
<evidence type="ECO:0000313" key="6">
    <source>
        <dbReference type="Proteomes" id="UP000218979"/>
    </source>
</evidence>
<evidence type="ECO:0000259" key="2">
    <source>
        <dbReference type="SMART" id="SM00363"/>
    </source>
</evidence>
<dbReference type="InterPro" id="IPR040591">
    <property type="entry name" value="RqcP2_RBD"/>
</dbReference>
<dbReference type="Gene3D" id="3.30.70.330">
    <property type="match status" value="1"/>
</dbReference>
<organism evidence="4 5">
    <name type="scientific">Pseudolactococcus chungangensis CAU 28 = DSM 22330</name>
    <dbReference type="NCBI Taxonomy" id="1122154"/>
    <lineage>
        <taxon>Bacteria</taxon>
        <taxon>Bacillati</taxon>
        <taxon>Bacillota</taxon>
        <taxon>Bacilli</taxon>
        <taxon>Lactobacillales</taxon>
        <taxon>Streptococcaceae</taxon>
        <taxon>Pseudolactococcus</taxon>
    </lineage>
</organism>
<reference evidence="4 5" key="2">
    <citation type="submission" date="2016-11" db="EMBL/GenBank/DDBJ databases">
        <authorList>
            <person name="Jaros S."/>
            <person name="Januszkiewicz K."/>
            <person name="Wedrychowicz H."/>
        </authorList>
    </citation>
    <scope>NUCLEOTIDE SEQUENCE [LARGE SCALE GENOMIC DNA]</scope>
    <source>
        <strain evidence="4 5">DSM 22330</strain>
    </source>
</reference>
<dbReference type="GO" id="GO:0003723">
    <property type="term" value="F:RNA binding"/>
    <property type="evidence" value="ECO:0007669"/>
    <property type="project" value="UniProtKB-KW"/>
</dbReference>
<sequence length="265" mass="29705">MTQAIYQHFRSTERAFIDKASDWLTSVIDSYSLVTTDFLNPRQVFILTTLVQGQHASNIQMFTSSIIAETEYVKVILAPTYYQLEKADFEMACLQIDFASKFVTLKHSQILGTLLGETGLERSKIGDIVVHDTFAQVFMDAKLATLITDSIHKIARSGVKIREIDVTKFVSTTEQAVTKTVTLSSLRLDKAIASVFNMSRNLAQNLIQSNKAKVNYTEVLRNDFELVAGDLVSIRGLGRIEIGQTLGLTKKDKVRVEVQFISNKK</sequence>
<dbReference type="OrthoDB" id="9812787at2"/>
<evidence type="ECO:0000313" key="3">
    <source>
        <dbReference type="EMBL" id="PCS04905.1"/>
    </source>
</evidence>
<evidence type="ECO:0000313" key="4">
    <source>
        <dbReference type="EMBL" id="SFZ74064.1"/>
    </source>
</evidence>
<dbReference type="Pfam" id="PF21278">
    <property type="entry name" value="YlmH_1st"/>
    <property type="match status" value="1"/>
</dbReference>
<dbReference type="Proteomes" id="UP000218979">
    <property type="component" value="Unassembled WGS sequence"/>
</dbReference>
<dbReference type="InterPro" id="IPR048443">
    <property type="entry name" value="RqcP2_N"/>
</dbReference>
<keyword evidence="6" id="KW-1185">Reference proteome</keyword>
<dbReference type="InterPro" id="IPR036986">
    <property type="entry name" value="S4_RNA-bd_sf"/>
</dbReference>
<dbReference type="InterPro" id="IPR002942">
    <property type="entry name" value="S4_RNA-bd"/>
</dbReference>
<evidence type="ECO:0000313" key="5">
    <source>
        <dbReference type="Proteomes" id="UP000185655"/>
    </source>
</evidence>
<dbReference type="AlphaFoldDB" id="A0A1K2HB84"/>
<dbReference type="SMART" id="SM00363">
    <property type="entry name" value="S4"/>
    <property type="match status" value="1"/>
</dbReference>